<dbReference type="InterPro" id="IPR002676">
    <property type="entry name" value="RimM_N"/>
</dbReference>
<comment type="subunit">
    <text evidence="5">Binds ribosomal protein uS19.</text>
</comment>
<dbReference type="Gene3D" id="2.40.30.60">
    <property type="entry name" value="RimM"/>
    <property type="match status" value="1"/>
</dbReference>
<evidence type="ECO:0000256" key="5">
    <source>
        <dbReference type="HAMAP-Rule" id="MF_00014"/>
    </source>
</evidence>
<dbReference type="RefSeq" id="WP_133989902.1">
    <property type="nucleotide sequence ID" value="NZ_SODV01000001.1"/>
</dbReference>
<sequence>MADQYFSIGRFVAAFGLKGELILRHSLGKGLRTLEVVFLENRKDGFLPYFVEEIRVKGTGEVYMKLEGVDTPEQARLLNQKEVWLREADFSRMAARSAPVSLLGFHLIDGETDLGEVVEVIEQPMQVLCKLFIRGKEVLIPLHKGTMGKLDKDHKRLYVTLPEGLLDVYLGET</sequence>
<keyword evidence="1 5" id="KW-0963">Cytoplasm</keyword>
<dbReference type="InterPro" id="IPR056792">
    <property type="entry name" value="PRC_RimM"/>
</dbReference>
<evidence type="ECO:0000313" key="9">
    <source>
        <dbReference type="Proteomes" id="UP000294498"/>
    </source>
</evidence>
<dbReference type="GO" id="GO:0043022">
    <property type="term" value="F:ribosome binding"/>
    <property type="evidence" value="ECO:0007669"/>
    <property type="project" value="InterPro"/>
</dbReference>
<dbReference type="Gene3D" id="2.30.30.240">
    <property type="entry name" value="PRC-barrel domain"/>
    <property type="match status" value="1"/>
</dbReference>
<evidence type="ECO:0000256" key="3">
    <source>
        <dbReference type="ARBA" id="ARBA00022552"/>
    </source>
</evidence>
<dbReference type="PANTHER" id="PTHR33692:SF1">
    <property type="entry name" value="RIBOSOME MATURATION FACTOR RIMM"/>
    <property type="match status" value="1"/>
</dbReference>
<feature type="domain" description="Ribosome maturation factor RimM PRC barrel" evidence="7">
    <location>
        <begin position="101"/>
        <end position="165"/>
    </location>
</feature>
<dbReference type="PANTHER" id="PTHR33692">
    <property type="entry name" value="RIBOSOME MATURATION FACTOR RIMM"/>
    <property type="match status" value="1"/>
</dbReference>
<dbReference type="Proteomes" id="UP000294498">
    <property type="component" value="Unassembled WGS sequence"/>
</dbReference>
<dbReference type="SUPFAM" id="SSF50447">
    <property type="entry name" value="Translation proteins"/>
    <property type="match status" value="1"/>
</dbReference>
<comment type="function">
    <text evidence="5">An accessory protein needed during the final step in the assembly of 30S ribosomal subunit, possibly for assembly of the head region. Essential for efficient processing of 16S rRNA. May be needed both before and after RbfA during the maturation of 16S rRNA. It has affinity for free ribosomal 30S subunits but not for 70S ribosomes.</text>
</comment>
<dbReference type="InterPro" id="IPR036976">
    <property type="entry name" value="RimM_N_sf"/>
</dbReference>
<dbReference type="InterPro" id="IPR009000">
    <property type="entry name" value="Transl_B-barrel_sf"/>
</dbReference>
<dbReference type="Pfam" id="PF24986">
    <property type="entry name" value="PRC_RimM"/>
    <property type="match status" value="1"/>
</dbReference>
<dbReference type="AlphaFoldDB" id="A0A4R8DMU6"/>
<proteinExistence type="inferred from homology"/>
<keyword evidence="3 5" id="KW-0698">rRNA processing</keyword>
<evidence type="ECO:0000259" key="7">
    <source>
        <dbReference type="Pfam" id="PF24986"/>
    </source>
</evidence>
<dbReference type="GO" id="GO:0042274">
    <property type="term" value="P:ribosomal small subunit biogenesis"/>
    <property type="evidence" value="ECO:0007669"/>
    <property type="project" value="UniProtKB-UniRule"/>
</dbReference>
<name>A0A4R8DMU6_9BACT</name>
<comment type="caution">
    <text evidence="8">The sequence shown here is derived from an EMBL/GenBank/DDBJ whole genome shotgun (WGS) entry which is preliminary data.</text>
</comment>
<dbReference type="GO" id="GO:0006364">
    <property type="term" value="P:rRNA processing"/>
    <property type="evidence" value="ECO:0007669"/>
    <property type="project" value="UniProtKB-UniRule"/>
</dbReference>
<evidence type="ECO:0000256" key="4">
    <source>
        <dbReference type="ARBA" id="ARBA00023186"/>
    </source>
</evidence>
<dbReference type="GO" id="GO:0005737">
    <property type="term" value="C:cytoplasm"/>
    <property type="evidence" value="ECO:0007669"/>
    <property type="project" value="UniProtKB-SubCell"/>
</dbReference>
<dbReference type="OrthoDB" id="9810331at2"/>
<gene>
    <name evidence="5" type="primary">rimM</name>
    <name evidence="8" type="ORF">EDB95_0322</name>
</gene>
<dbReference type="SUPFAM" id="SSF50346">
    <property type="entry name" value="PRC-barrel domain"/>
    <property type="match status" value="1"/>
</dbReference>
<evidence type="ECO:0000259" key="6">
    <source>
        <dbReference type="Pfam" id="PF01782"/>
    </source>
</evidence>
<dbReference type="Pfam" id="PF01782">
    <property type="entry name" value="RimM"/>
    <property type="match status" value="1"/>
</dbReference>
<reference evidence="8 9" key="1">
    <citation type="submission" date="2019-03" db="EMBL/GenBank/DDBJ databases">
        <title>Genomic Encyclopedia of Type Strains, Phase IV (KMG-IV): sequencing the most valuable type-strain genomes for metagenomic binning, comparative biology and taxonomic classification.</title>
        <authorList>
            <person name="Goeker M."/>
        </authorList>
    </citation>
    <scope>NUCLEOTIDE SEQUENCE [LARGE SCALE GENOMIC DNA]</scope>
    <source>
        <strain evidence="8 9">DSM 100059</strain>
    </source>
</reference>
<comment type="domain">
    <text evidence="5">The PRC barrel domain binds ribosomal protein uS19.</text>
</comment>
<comment type="similarity">
    <text evidence="5">Belongs to the RimM family.</text>
</comment>
<feature type="domain" description="RimM N-terminal" evidence="6">
    <location>
        <begin position="8"/>
        <end position="88"/>
    </location>
</feature>
<dbReference type="InterPro" id="IPR011033">
    <property type="entry name" value="PRC_barrel-like_sf"/>
</dbReference>
<keyword evidence="2 5" id="KW-0690">Ribosome biogenesis</keyword>
<evidence type="ECO:0000256" key="1">
    <source>
        <dbReference type="ARBA" id="ARBA00022490"/>
    </source>
</evidence>
<keyword evidence="4 5" id="KW-0143">Chaperone</keyword>
<evidence type="ECO:0000313" key="8">
    <source>
        <dbReference type="EMBL" id="TDW99313.1"/>
    </source>
</evidence>
<dbReference type="EMBL" id="SODV01000001">
    <property type="protein sequence ID" value="TDW99313.1"/>
    <property type="molecule type" value="Genomic_DNA"/>
</dbReference>
<accession>A0A4R8DMU6</accession>
<dbReference type="InterPro" id="IPR011961">
    <property type="entry name" value="RimM"/>
</dbReference>
<keyword evidence="9" id="KW-1185">Reference proteome</keyword>
<protein>
    <recommendedName>
        <fullName evidence="5">Ribosome maturation factor RimM</fullName>
    </recommendedName>
</protein>
<comment type="subcellular location">
    <subcellularLocation>
        <location evidence="5">Cytoplasm</location>
    </subcellularLocation>
</comment>
<evidence type="ECO:0000256" key="2">
    <source>
        <dbReference type="ARBA" id="ARBA00022517"/>
    </source>
</evidence>
<dbReference type="HAMAP" id="MF_00014">
    <property type="entry name" value="Ribosome_mat_RimM"/>
    <property type="match status" value="1"/>
</dbReference>
<organism evidence="8 9">
    <name type="scientific">Dinghuibacter silviterrae</name>
    <dbReference type="NCBI Taxonomy" id="1539049"/>
    <lineage>
        <taxon>Bacteria</taxon>
        <taxon>Pseudomonadati</taxon>
        <taxon>Bacteroidota</taxon>
        <taxon>Chitinophagia</taxon>
        <taxon>Chitinophagales</taxon>
        <taxon>Chitinophagaceae</taxon>
        <taxon>Dinghuibacter</taxon>
    </lineage>
</organism>
<dbReference type="GO" id="GO:0005840">
    <property type="term" value="C:ribosome"/>
    <property type="evidence" value="ECO:0007669"/>
    <property type="project" value="InterPro"/>
</dbReference>